<feature type="region of interest" description="Disordered" evidence="1">
    <location>
        <begin position="1"/>
        <end position="23"/>
    </location>
</feature>
<dbReference type="InterPro" id="IPR013149">
    <property type="entry name" value="ADH-like_C"/>
</dbReference>
<dbReference type="Pfam" id="PF08240">
    <property type="entry name" value="ADH_N"/>
    <property type="match status" value="1"/>
</dbReference>
<evidence type="ECO:0000259" key="2">
    <source>
        <dbReference type="SMART" id="SM00829"/>
    </source>
</evidence>
<sequence>MRVAEAERFGGPEVLRPAHRPDPQAGPGEVLVAVAASDVMFLDAQLRSGWGREYFRMRPPYVPGSGVVGRVVSVGEGADPGLVGAEVLAETGQRDPETHVPLTPTDGYAELVAAPARYLVRLPGGLDGQAALALLHDGPTALQLAEAARFTAGDRVLVNAAAGGAGSLLVQMAARAGARVIGAARGPRKLALARELGAEAVVDYSEPDWTRRVREATSGKGPDVVLDGAGGRLGREAFGITARGGHLLAYGASGGDFAETGAAEAREKGVRVTGLFDLPSLDGDGRRRRAEEALAEAAAGRFRPTVGQTFRLDEAREAHAAIASRTSVGKTLLVP</sequence>
<dbReference type="Gene3D" id="3.90.180.10">
    <property type="entry name" value="Medium-chain alcohol dehydrogenases, catalytic domain"/>
    <property type="match status" value="1"/>
</dbReference>
<dbReference type="Proteomes" id="UP001499993">
    <property type="component" value="Unassembled WGS sequence"/>
</dbReference>
<comment type="caution">
    <text evidence="3">The sequence shown here is derived from an EMBL/GenBank/DDBJ whole genome shotgun (WGS) entry which is preliminary data.</text>
</comment>
<accession>A0ABP9GH35</accession>
<evidence type="ECO:0000256" key="1">
    <source>
        <dbReference type="SAM" id="MobiDB-lite"/>
    </source>
</evidence>
<gene>
    <name evidence="3" type="ORF">GCM10023224_27710</name>
</gene>
<dbReference type="InterPro" id="IPR020843">
    <property type="entry name" value="ER"/>
</dbReference>
<dbReference type="RefSeq" id="WP_345556894.1">
    <property type="nucleotide sequence ID" value="NZ_BAABIK010000014.1"/>
</dbReference>
<dbReference type="PANTHER" id="PTHR43677:SF4">
    <property type="entry name" value="QUINONE OXIDOREDUCTASE-LIKE PROTEIN 2"/>
    <property type="match status" value="1"/>
</dbReference>
<dbReference type="InterPro" id="IPR036291">
    <property type="entry name" value="NAD(P)-bd_dom_sf"/>
</dbReference>
<dbReference type="InterPro" id="IPR013154">
    <property type="entry name" value="ADH-like_N"/>
</dbReference>
<evidence type="ECO:0000313" key="3">
    <source>
        <dbReference type="EMBL" id="GAA4943452.1"/>
    </source>
</evidence>
<keyword evidence="4" id="KW-1185">Reference proteome</keyword>
<dbReference type="InterPro" id="IPR011032">
    <property type="entry name" value="GroES-like_sf"/>
</dbReference>
<dbReference type="Pfam" id="PF00107">
    <property type="entry name" value="ADH_zinc_N"/>
    <property type="match status" value="1"/>
</dbReference>
<organism evidence="3 4">
    <name type="scientific">Streptomonospora halophila</name>
    <dbReference type="NCBI Taxonomy" id="427369"/>
    <lineage>
        <taxon>Bacteria</taxon>
        <taxon>Bacillati</taxon>
        <taxon>Actinomycetota</taxon>
        <taxon>Actinomycetes</taxon>
        <taxon>Streptosporangiales</taxon>
        <taxon>Nocardiopsidaceae</taxon>
        <taxon>Streptomonospora</taxon>
    </lineage>
</organism>
<dbReference type="SMART" id="SM00829">
    <property type="entry name" value="PKS_ER"/>
    <property type="match status" value="1"/>
</dbReference>
<proteinExistence type="predicted"/>
<dbReference type="EMBL" id="BAABIK010000014">
    <property type="protein sequence ID" value="GAA4943452.1"/>
    <property type="molecule type" value="Genomic_DNA"/>
</dbReference>
<protein>
    <submittedName>
        <fullName evidence="3">Zinc-binding dehydrogenase</fullName>
    </submittedName>
</protein>
<dbReference type="InterPro" id="IPR051397">
    <property type="entry name" value="Zn-ADH-like_protein"/>
</dbReference>
<dbReference type="PANTHER" id="PTHR43677">
    <property type="entry name" value="SHORT-CHAIN DEHYDROGENASE/REDUCTASE"/>
    <property type="match status" value="1"/>
</dbReference>
<evidence type="ECO:0000313" key="4">
    <source>
        <dbReference type="Proteomes" id="UP001499993"/>
    </source>
</evidence>
<feature type="compositionally biased region" description="Basic and acidic residues" evidence="1">
    <location>
        <begin position="1"/>
        <end position="10"/>
    </location>
</feature>
<dbReference type="Gene3D" id="3.40.50.720">
    <property type="entry name" value="NAD(P)-binding Rossmann-like Domain"/>
    <property type="match status" value="1"/>
</dbReference>
<dbReference type="SUPFAM" id="SSF51735">
    <property type="entry name" value="NAD(P)-binding Rossmann-fold domains"/>
    <property type="match status" value="1"/>
</dbReference>
<reference evidence="4" key="1">
    <citation type="journal article" date="2019" name="Int. J. Syst. Evol. Microbiol.">
        <title>The Global Catalogue of Microorganisms (GCM) 10K type strain sequencing project: providing services to taxonomists for standard genome sequencing and annotation.</title>
        <authorList>
            <consortium name="The Broad Institute Genomics Platform"/>
            <consortium name="The Broad Institute Genome Sequencing Center for Infectious Disease"/>
            <person name="Wu L."/>
            <person name="Ma J."/>
        </authorList>
    </citation>
    <scope>NUCLEOTIDE SEQUENCE [LARGE SCALE GENOMIC DNA]</scope>
    <source>
        <strain evidence="4">JCM 18123</strain>
    </source>
</reference>
<feature type="domain" description="Enoyl reductase (ER)" evidence="2">
    <location>
        <begin position="10"/>
        <end position="333"/>
    </location>
</feature>
<dbReference type="SUPFAM" id="SSF50129">
    <property type="entry name" value="GroES-like"/>
    <property type="match status" value="1"/>
</dbReference>
<name>A0ABP9GH35_9ACTN</name>